<feature type="binding site" evidence="10">
    <location>
        <position position="29"/>
    </location>
    <ligand>
        <name>Zn(2+)</name>
        <dbReference type="ChEBI" id="CHEBI:29105"/>
    </ligand>
</feature>
<keyword evidence="6 8" id="KW-0456">Lyase</keyword>
<dbReference type="InterPro" id="IPR007115">
    <property type="entry name" value="6-PTP_synth/QueD"/>
</dbReference>
<accession>A0A919UIN6</accession>
<sequence>MYTIGKKFTFEAAHHLEGLPDGHKCGRVHGHSYVVEVVLTSSVLTGPGFVVDFGEFGPLRDYLRDHLDHQDLNDVLNVAPTSERLAAHIYEWCVQHLDLPEQVHVAMARVSETELTFAEYTPGTS</sequence>
<organism evidence="11 12">
    <name type="scientific">Dactylosporangium siamense</name>
    <dbReference type="NCBI Taxonomy" id="685454"/>
    <lineage>
        <taxon>Bacteria</taxon>
        <taxon>Bacillati</taxon>
        <taxon>Actinomycetota</taxon>
        <taxon>Actinomycetes</taxon>
        <taxon>Micromonosporales</taxon>
        <taxon>Micromonosporaceae</taxon>
        <taxon>Dactylosporangium</taxon>
    </lineage>
</organism>
<dbReference type="RefSeq" id="WP_203854468.1">
    <property type="nucleotide sequence ID" value="NZ_BAAAVW010000030.1"/>
</dbReference>
<evidence type="ECO:0000313" key="12">
    <source>
        <dbReference type="Proteomes" id="UP000660611"/>
    </source>
</evidence>
<feature type="binding site" evidence="10">
    <location>
        <position position="14"/>
    </location>
    <ligand>
        <name>Zn(2+)</name>
        <dbReference type="ChEBI" id="CHEBI:29105"/>
    </ligand>
</feature>
<evidence type="ECO:0000256" key="8">
    <source>
        <dbReference type="PIRNR" id="PIRNR006113"/>
    </source>
</evidence>
<keyword evidence="4 8" id="KW-0479">Metal-binding</keyword>
<comment type="caution">
    <text evidence="11">The sequence shown here is derived from an EMBL/GenBank/DDBJ whole genome shotgun (WGS) entry which is preliminary data.</text>
</comment>
<feature type="active site" description="Charge relay system" evidence="9">
    <location>
        <position position="112"/>
    </location>
</feature>
<dbReference type="GO" id="GO:0046872">
    <property type="term" value="F:metal ion binding"/>
    <property type="evidence" value="ECO:0007669"/>
    <property type="project" value="UniProtKB-KW"/>
</dbReference>
<keyword evidence="12" id="KW-1185">Reference proteome</keyword>
<comment type="cofactor">
    <cofactor evidence="8 10">
        <name>Zn(2+)</name>
        <dbReference type="ChEBI" id="CHEBI:29105"/>
    </cofactor>
    <text evidence="8 10">Binds 1 zinc ion per subunit.</text>
</comment>
<dbReference type="SUPFAM" id="SSF55620">
    <property type="entry name" value="Tetrahydrobiopterin biosynthesis enzymes-like"/>
    <property type="match status" value="1"/>
</dbReference>
<dbReference type="Proteomes" id="UP000660611">
    <property type="component" value="Unassembled WGS sequence"/>
</dbReference>
<protein>
    <recommendedName>
        <fullName evidence="3 8">6-carboxy-5,6,7,8-tetrahydropterin synthase</fullName>
        <ecNumber evidence="8">4.-.-.-</ecNumber>
    </recommendedName>
</protein>
<evidence type="ECO:0000256" key="7">
    <source>
        <dbReference type="ARBA" id="ARBA00048807"/>
    </source>
</evidence>
<dbReference type="Gene3D" id="3.30.479.10">
    <property type="entry name" value="6-pyruvoyl tetrahydropterin synthase/QueD"/>
    <property type="match status" value="2"/>
</dbReference>
<feature type="active site" description="Charge relay system" evidence="9">
    <location>
        <position position="69"/>
    </location>
</feature>
<dbReference type="GO" id="GO:0070497">
    <property type="term" value="F:6-carboxytetrahydropterin synthase activity"/>
    <property type="evidence" value="ECO:0007669"/>
    <property type="project" value="UniProtKB-EC"/>
</dbReference>
<dbReference type="PIRSF" id="PIRSF006113">
    <property type="entry name" value="PTP_synth"/>
    <property type="match status" value="1"/>
</dbReference>
<evidence type="ECO:0000256" key="4">
    <source>
        <dbReference type="ARBA" id="ARBA00022723"/>
    </source>
</evidence>
<keyword evidence="5 8" id="KW-0862">Zinc</keyword>
<evidence type="ECO:0000256" key="5">
    <source>
        <dbReference type="ARBA" id="ARBA00022833"/>
    </source>
</evidence>
<comment type="catalytic activity">
    <reaction evidence="7 8">
        <text>7,8-dihydroneopterin 3'-triphosphate + H2O = 6-carboxy-5,6,7,8-tetrahydropterin + triphosphate + acetaldehyde + 2 H(+)</text>
        <dbReference type="Rhea" id="RHEA:27966"/>
        <dbReference type="ChEBI" id="CHEBI:15343"/>
        <dbReference type="ChEBI" id="CHEBI:15377"/>
        <dbReference type="ChEBI" id="CHEBI:15378"/>
        <dbReference type="ChEBI" id="CHEBI:18036"/>
        <dbReference type="ChEBI" id="CHEBI:58462"/>
        <dbReference type="ChEBI" id="CHEBI:61032"/>
        <dbReference type="EC" id="4.1.2.50"/>
    </reaction>
</comment>
<comment type="pathway">
    <text evidence="1 8">Purine metabolism; 7-cyano-7-deazaguanine biosynthesis.</text>
</comment>
<evidence type="ECO:0000256" key="1">
    <source>
        <dbReference type="ARBA" id="ARBA00005061"/>
    </source>
</evidence>
<evidence type="ECO:0000256" key="2">
    <source>
        <dbReference type="ARBA" id="ARBA00008900"/>
    </source>
</evidence>
<comment type="similarity">
    <text evidence="2 8">Belongs to the PTPS family. QueD subfamily.</text>
</comment>
<dbReference type="AlphaFoldDB" id="A0A919UIN6"/>
<dbReference type="PANTHER" id="PTHR12589">
    <property type="entry name" value="PYRUVOYL TETRAHYDROBIOPTERIN SYNTHASE"/>
    <property type="match status" value="1"/>
</dbReference>
<evidence type="ECO:0000256" key="10">
    <source>
        <dbReference type="PIRSR" id="PIRSR006113-2"/>
    </source>
</evidence>
<dbReference type="PANTHER" id="PTHR12589:SF7">
    <property type="entry name" value="6-PYRUVOYL TETRAHYDROBIOPTERIN SYNTHASE"/>
    <property type="match status" value="1"/>
</dbReference>
<dbReference type="GO" id="GO:0008616">
    <property type="term" value="P:tRNA queuosine(34) biosynthetic process"/>
    <property type="evidence" value="ECO:0007669"/>
    <property type="project" value="UniProtKB-KW"/>
</dbReference>
<keyword evidence="8" id="KW-0671">Queuosine biosynthesis</keyword>
<proteinExistence type="inferred from homology"/>
<name>A0A919UIN6_9ACTN</name>
<evidence type="ECO:0000256" key="9">
    <source>
        <dbReference type="PIRSR" id="PIRSR006113-1"/>
    </source>
</evidence>
<evidence type="ECO:0000256" key="3">
    <source>
        <dbReference type="ARBA" id="ARBA00018141"/>
    </source>
</evidence>
<reference evidence="11" key="1">
    <citation type="submission" date="2021-01" db="EMBL/GenBank/DDBJ databases">
        <title>Whole genome shotgun sequence of Dactylosporangium siamense NBRC 106093.</title>
        <authorList>
            <person name="Komaki H."/>
            <person name="Tamura T."/>
        </authorList>
    </citation>
    <scope>NUCLEOTIDE SEQUENCE</scope>
    <source>
        <strain evidence="11">NBRC 106093</strain>
    </source>
</reference>
<evidence type="ECO:0000313" key="11">
    <source>
        <dbReference type="EMBL" id="GIG52870.1"/>
    </source>
</evidence>
<dbReference type="Pfam" id="PF01242">
    <property type="entry name" value="PTPS"/>
    <property type="match status" value="1"/>
</dbReference>
<evidence type="ECO:0000256" key="6">
    <source>
        <dbReference type="ARBA" id="ARBA00023239"/>
    </source>
</evidence>
<dbReference type="EMBL" id="BONQ01000194">
    <property type="protein sequence ID" value="GIG52870.1"/>
    <property type="molecule type" value="Genomic_DNA"/>
</dbReference>
<feature type="active site" description="Proton acceptor" evidence="9">
    <location>
        <position position="25"/>
    </location>
</feature>
<dbReference type="InterPro" id="IPR038418">
    <property type="entry name" value="6-PTP_synth/QueD_sf"/>
</dbReference>
<dbReference type="EC" id="4.-.-.-" evidence="8"/>
<gene>
    <name evidence="11" type="ORF">Dsi01nite_109110</name>
</gene>
<feature type="binding site" evidence="10">
    <location>
        <position position="31"/>
    </location>
    <ligand>
        <name>Zn(2+)</name>
        <dbReference type="ChEBI" id="CHEBI:29105"/>
    </ligand>
</feature>